<keyword evidence="1" id="KW-1185">Reference proteome</keyword>
<reference evidence="1" key="2">
    <citation type="submission" date="2014-05" db="EMBL/GenBank/DDBJ databases">
        <title>The genome and life-stage specific transcriptomes of Globodera pallida elucidate key aspects of plant parasitism by a cyst nematode.</title>
        <authorList>
            <person name="Cotton J.A."/>
            <person name="Lilley C.J."/>
            <person name="Jones L.M."/>
            <person name="Kikuchi T."/>
            <person name="Reid A.J."/>
            <person name="Thorpe P."/>
            <person name="Tsai I.J."/>
            <person name="Beasley H."/>
            <person name="Blok V."/>
            <person name="Cock P.J.A."/>
            <person name="Van den Akker S.E."/>
            <person name="Holroyd N."/>
            <person name="Hunt M."/>
            <person name="Mantelin S."/>
            <person name="Naghra H."/>
            <person name="Pain A."/>
            <person name="Palomares-Rius J.E."/>
            <person name="Zarowiecki M."/>
            <person name="Berriman M."/>
            <person name="Jones J.T."/>
            <person name="Urwin P.E."/>
        </authorList>
    </citation>
    <scope>NUCLEOTIDE SEQUENCE [LARGE SCALE GENOMIC DNA]</scope>
    <source>
        <strain evidence="1">Lindley</strain>
    </source>
</reference>
<accession>A0A183C4A2</accession>
<evidence type="ECO:0000313" key="2">
    <source>
        <dbReference type="WBParaSite" id="GPLIN_000769600"/>
    </source>
</evidence>
<protein>
    <submittedName>
        <fullName evidence="2">F-box domain-containing protein</fullName>
    </submittedName>
</protein>
<organism evidence="1 2">
    <name type="scientific">Globodera pallida</name>
    <name type="common">Potato cyst nematode worm</name>
    <name type="synonym">Heterodera pallida</name>
    <dbReference type="NCBI Taxonomy" id="36090"/>
    <lineage>
        <taxon>Eukaryota</taxon>
        <taxon>Metazoa</taxon>
        <taxon>Ecdysozoa</taxon>
        <taxon>Nematoda</taxon>
        <taxon>Chromadorea</taxon>
        <taxon>Rhabditida</taxon>
        <taxon>Tylenchina</taxon>
        <taxon>Tylenchomorpha</taxon>
        <taxon>Tylenchoidea</taxon>
        <taxon>Heteroderidae</taxon>
        <taxon>Heteroderinae</taxon>
        <taxon>Globodera</taxon>
    </lineage>
</organism>
<dbReference type="AlphaFoldDB" id="A0A183C4A2"/>
<dbReference type="WBParaSite" id="GPLIN_000769600">
    <property type="protein sequence ID" value="GPLIN_000769600"/>
    <property type="gene ID" value="GPLIN_000769600"/>
</dbReference>
<sequence length="416" mass="48658">MANHPQGADALRQMFSNRNLFYDIFYDGVIRFVDCATLGLKVALISDRFDELVDRYLPTREWSLGVLEICSPQNDGEGAKVKKWLNDLDSVVLPIPEKPFPDNVTGFRHFIVSYFDDRVCDFFILIMPLFLKQQLKFDFWATETHEIWEAMPLTMAPLLFNCDSIRLDREELAKLLRVLSPEHLEQLMRSPNLRQLVFNGFDDQLLLGSTQRALLGWLHTPMEGGRPPKVLKLIEWGHDRTRNAIDKLKAKFHEGGTSSAVKFIVCFTLSSADLKKIAEFEESNQMSQELLTFERFSCDADKTSTDVQQQQQQHHRLLLLQNEKDSQQWLMEWLLTFEHFFDADKQQLYHCLLVRCPQNEKDSQQWMEWKREATEEYGQNGPLVSLNVKATEIDEQNVRELSRRFLQMDVEDFPLD</sequence>
<evidence type="ECO:0000313" key="1">
    <source>
        <dbReference type="Proteomes" id="UP000050741"/>
    </source>
</evidence>
<reference evidence="2" key="3">
    <citation type="submission" date="2016-06" db="UniProtKB">
        <authorList>
            <consortium name="WormBaseParasite"/>
        </authorList>
    </citation>
    <scope>IDENTIFICATION</scope>
</reference>
<reference evidence="1" key="1">
    <citation type="submission" date="2013-12" db="EMBL/GenBank/DDBJ databases">
        <authorList>
            <person name="Aslett M."/>
        </authorList>
    </citation>
    <scope>NUCLEOTIDE SEQUENCE [LARGE SCALE GENOMIC DNA]</scope>
    <source>
        <strain evidence="1">Lindley</strain>
    </source>
</reference>
<proteinExistence type="predicted"/>
<name>A0A183C4A2_GLOPA</name>
<dbReference type="Proteomes" id="UP000050741">
    <property type="component" value="Unassembled WGS sequence"/>
</dbReference>